<evidence type="ECO:0000259" key="6">
    <source>
        <dbReference type="Pfam" id="PF05154"/>
    </source>
</evidence>
<keyword evidence="8" id="KW-1185">Reference proteome</keyword>
<evidence type="ECO:0000256" key="4">
    <source>
        <dbReference type="ARBA" id="ARBA00023136"/>
    </source>
</evidence>
<feature type="transmembrane region" description="Helical" evidence="5">
    <location>
        <begin position="66"/>
        <end position="85"/>
    </location>
</feature>
<accession>A0A2U2B686</accession>
<evidence type="ECO:0000313" key="8">
    <source>
        <dbReference type="Proteomes" id="UP000244956"/>
    </source>
</evidence>
<gene>
    <name evidence="7" type="ORF">DDZ16_15070</name>
</gene>
<protein>
    <recommendedName>
        <fullName evidence="6">TM2 domain-containing protein</fullName>
    </recommendedName>
</protein>
<dbReference type="AlphaFoldDB" id="A0A2U2B686"/>
<dbReference type="OrthoDB" id="9816361at2"/>
<keyword evidence="4 5" id="KW-0472">Membrane</keyword>
<dbReference type="GO" id="GO:0016020">
    <property type="term" value="C:membrane"/>
    <property type="evidence" value="ECO:0007669"/>
    <property type="project" value="UniProtKB-SubCell"/>
</dbReference>
<keyword evidence="2 5" id="KW-0812">Transmembrane</keyword>
<feature type="domain" description="TM2" evidence="6">
    <location>
        <begin position="43"/>
        <end position="85"/>
    </location>
</feature>
<proteinExistence type="predicted"/>
<evidence type="ECO:0000256" key="1">
    <source>
        <dbReference type="ARBA" id="ARBA00004141"/>
    </source>
</evidence>
<organism evidence="7 8">
    <name type="scientific">Marinilabilia rubra</name>
    <dbReference type="NCBI Taxonomy" id="2162893"/>
    <lineage>
        <taxon>Bacteria</taxon>
        <taxon>Pseudomonadati</taxon>
        <taxon>Bacteroidota</taxon>
        <taxon>Bacteroidia</taxon>
        <taxon>Marinilabiliales</taxon>
        <taxon>Marinilabiliaceae</taxon>
        <taxon>Marinilabilia</taxon>
    </lineage>
</organism>
<reference evidence="7 8" key="1">
    <citation type="submission" date="2018-05" db="EMBL/GenBank/DDBJ databases">
        <title>Marinilabilia rubrum sp. nov., isolated from saltern sediment.</title>
        <authorList>
            <person name="Zhang R."/>
        </authorList>
    </citation>
    <scope>NUCLEOTIDE SEQUENCE [LARGE SCALE GENOMIC DNA]</scope>
    <source>
        <strain evidence="7 8">WTE16</strain>
    </source>
</reference>
<sequence>MPEVEMEEAYYLDNLLKEKSDQQVREFLAIYRTRRRDPQLTLLTALIGFLGISGVHRFLLNQIGMGILYLLTAGLCFIGTIVDLVNHKTLTLEYNQRIAGDLMIMMRV</sequence>
<feature type="transmembrane region" description="Helical" evidence="5">
    <location>
        <begin position="40"/>
        <end position="60"/>
    </location>
</feature>
<comment type="subcellular location">
    <subcellularLocation>
        <location evidence="1">Membrane</location>
        <topology evidence="1">Multi-pass membrane protein</topology>
    </subcellularLocation>
</comment>
<name>A0A2U2B686_9BACT</name>
<comment type="caution">
    <text evidence="7">The sequence shown here is derived from an EMBL/GenBank/DDBJ whole genome shotgun (WGS) entry which is preliminary data.</text>
</comment>
<dbReference type="InterPro" id="IPR007829">
    <property type="entry name" value="TM2"/>
</dbReference>
<dbReference type="EMBL" id="QEWP01000013">
    <property type="protein sequence ID" value="PWD98589.1"/>
    <property type="molecule type" value="Genomic_DNA"/>
</dbReference>
<evidence type="ECO:0000313" key="7">
    <source>
        <dbReference type="EMBL" id="PWD98589.1"/>
    </source>
</evidence>
<keyword evidence="3 5" id="KW-1133">Transmembrane helix</keyword>
<evidence type="ECO:0000256" key="3">
    <source>
        <dbReference type="ARBA" id="ARBA00022989"/>
    </source>
</evidence>
<evidence type="ECO:0000256" key="5">
    <source>
        <dbReference type="SAM" id="Phobius"/>
    </source>
</evidence>
<dbReference type="Pfam" id="PF05154">
    <property type="entry name" value="TM2"/>
    <property type="match status" value="1"/>
</dbReference>
<dbReference type="Proteomes" id="UP000244956">
    <property type="component" value="Unassembled WGS sequence"/>
</dbReference>
<evidence type="ECO:0000256" key="2">
    <source>
        <dbReference type="ARBA" id="ARBA00022692"/>
    </source>
</evidence>